<sequence>MSKDSIGVAVIGGGMAGKAHAAAYRQATATYGPGLPPVRLVSIADAYEPLAADAARRFGFERHDTSWQAIVDADDIDVVSVVVANHLHREIVEALLAAGKHVLCEKPLAASLDDAQAMVAAADAAAERGLVARIGLTFLRSPGIAFLGDLVRSGRLGEFVNFDGEYWTDYACNPDGPISWRFKGGPGTGALADVGSHLSYIGELFGGRVRAVRGGTLHTAYPTRPKPLGQVVGHEGGAVSDEREPVENDDVAGFFVDYADGGTGSLQVSRVAPGHPNTLKFEVFCTKGSASFDFRNPGQVHVNVVGDGDADLGGTRTIVLGPEHPYWRGGLAMDAPGVGVGQNDGFVFQARAFLDEVAGVPASDGLPPNADFAEGLHNMRLLDAVTRSALAGGAEVPVP</sequence>
<feature type="domain" description="Gfo/Idh/MocA-like oxidoreductase N-terminal" evidence="2">
    <location>
        <begin position="6"/>
        <end position="126"/>
    </location>
</feature>
<evidence type="ECO:0000313" key="4">
    <source>
        <dbReference type="EMBL" id="GAA3949985.1"/>
    </source>
</evidence>
<feature type="domain" description="GFO/IDH/MocA-like oxidoreductase" evidence="3">
    <location>
        <begin position="149"/>
        <end position="290"/>
    </location>
</feature>
<evidence type="ECO:0000259" key="3">
    <source>
        <dbReference type="Pfam" id="PF22725"/>
    </source>
</evidence>
<evidence type="ECO:0000256" key="1">
    <source>
        <dbReference type="ARBA" id="ARBA00023002"/>
    </source>
</evidence>
<dbReference type="Proteomes" id="UP001418444">
    <property type="component" value="Unassembled WGS sequence"/>
</dbReference>
<evidence type="ECO:0000313" key="5">
    <source>
        <dbReference type="Proteomes" id="UP001418444"/>
    </source>
</evidence>
<dbReference type="InterPro" id="IPR036291">
    <property type="entry name" value="NAD(P)-bd_dom_sf"/>
</dbReference>
<dbReference type="InterPro" id="IPR055170">
    <property type="entry name" value="GFO_IDH_MocA-like_dom"/>
</dbReference>
<dbReference type="PANTHER" id="PTHR43818">
    <property type="entry name" value="BCDNA.GH03377"/>
    <property type="match status" value="1"/>
</dbReference>
<dbReference type="InterPro" id="IPR050463">
    <property type="entry name" value="Gfo/Idh/MocA_oxidrdct_glycsds"/>
</dbReference>
<dbReference type="Pfam" id="PF22725">
    <property type="entry name" value="GFO_IDH_MocA_C3"/>
    <property type="match status" value="1"/>
</dbReference>
<evidence type="ECO:0000259" key="2">
    <source>
        <dbReference type="Pfam" id="PF01408"/>
    </source>
</evidence>
<dbReference type="SUPFAM" id="SSF55347">
    <property type="entry name" value="Glyceraldehyde-3-phosphate dehydrogenase-like, C-terminal domain"/>
    <property type="match status" value="1"/>
</dbReference>
<reference evidence="5" key="1">
    <citation type="journal article" date="2019" name="Int. J. Syst. Evol. Microbiol.">
        <title>The Global Catalogue of Microorganisms (GCM) 10K type strain sequencing project: providing services to taxonomists for standard genome sequencing and annotation.</title>
        <authorList>
            <consortium name="The Broad Institute Genomics Platform"/>
            <consortium name="The Broad Institute Genome Sequencing Center for Infectious Disease"/>
            <person name="Wu L."/>
            <person name="Ma J."/>
        </authorList>
    </citation>
    <scope>NUCLEOTIDE SEQUENCE [LARGE SCALE GENOMIC DNA]</scope>
    <source>
        <strain evidence="5">JCM 16923</strain>
    </source>
</reference>
<dbReference type="Gene3D" id="3.40.50.720">
    <property type="entry name" value="NAD(P)-binding Rossmann-like Domain"/>
    <property type="match status" value="1"/>
</dbReference>
<dbReference type="InterPro" id="IPR000683">
    <property type="entry name" value="Gfo/Idh/MocA-like_OxRdtase_N"/>
</dbReference>
<keyword evidence="5" id="KW-1185">Reference proteome</keyword>
<proteinExistence type="predicted"/>
<dbReference type="EMBL" id="BAAAZW010000001">
    <property type="protein sequence ID" value="GAA3949985.1"/>
    <property type="molecule type" value="Genomic_DNA"/>
</dbReference>
<keyword evidence="1" id="KW-0560">Oxidoreductase</keyword>
<comment type="caution">
    <text evidence="4">The sequence shown here is derived from an EMBL/GenBank/DDBJ whole genome shotgun (WGS) entry which is preliminary data.</text>
</comment>
<dbReference type="Gene3D" id="3.30.360.10">
    <property type="entry name" value="Dihydrodipicolinate Reductase, domain 2"/>
    <property type="match status" value="1"/>
</dbReference>
<gene>
    <name evidence="4" type="ORF">GCM10022231_04580</name>
</gene>
<name>A0ABP7NNU8_9ACTN</name>
<protein>
    <submittedName>
        <fullName evidence="4">Gfo/Idh/MocA family oxidoreductase</fullName>
    </submittedName>
</protein>
<accession>A0ABP7NNU8</accession>
<dbReference type="Pfam" id="PF01408">
    <property type="entry name" value="GFO_IDH_MocA"/>
    <property type="match status" value="1"/>
</dbReference>
<dbReference type="PANTHER" id="PTHR43818:SF11">
    <property type="entry name" value="BCDNA.GH03377"/>
    <property type="match status" value="1"/>
</dbReference>
<organism evidence="4 5">
    <name type="scientific">Gordonia caeni</name>
    <dbReference type="NCBI Taxonomy" id="1007097"/>
    <lineage>
        <taxon>Bacteria</taxon>
        <taxon>Bacillati</taxon>
        <taxon>Actinomycetota</taxon>
        <taxon>Actinomycetes</taxon>
        <taxon>Mycobacteriales</taxon>
        <taxon>Gordoniaceae</taxon>
        <taxon>Gordonia</taxon>
    </lineage>
</organism>
<dbReference type="RefSeq" id="WP_344780168.1">
    <property type="nucleotide sequence ID" value="NZ_BAAAZW010000001.1"/>
</dbReference>
<dbReference type="SUPFAM" id="SSF51735">
    <property type="entry name" value="NAD(P)-binding Rossmann-fold domains"/>
    <property type="match status" value="1"/>
</dbReference>